<gene>
    <name evidence="3" type="ORF">ACFY8C_16285</name>
</gene>
<name>A0ABW6XR45_9ACTN</name>
<dbReference type="PANTHER" id="PTHR33840">
    <property type="match status" value="1"/>
</dbReference>
<dbReference type="InterPro" id="IPR018712">
    <property type="entry name" value="Tle1-like_cat"/>
</dbReference>
<dbReference type="EMBL" id="JBIBDZ010000004">
    <property type="protein sequence ID" value="MFF5919880.1"/>
    <property type="molecule type" value="Genomic_DNA"/>
</dbReference>
<comment type="caution">
    <text evidence="3">The sequence shown here is derived from an EMBL/GenBank/DDBJ whole genome shotgun (WGS) entry which is preliminary data.</text>
</comment>
<keyword evidence="4" id="KW-1185">Reference proteome</keyword>
<dbReference type="Proteomes" id="UP001602370">
    <property type="component" value="Unassembled WGS sequence"/>
</dbReference>
<dbReference type="InterPro" id="IPR029058">
    <property type="entry name" value="AB_hydrolase_fold"/>
</dbReference>
<dbReference type="RefSeq" id="WP_078944763.1">
    <property type="nucleotide sequence ID" value="NZ_JBIBDZ010000004.1"/>
</dbReference>
<dbReference type="Pfam" id="PF09994">
    <property type="entry name" value="T6SS_Tle1-like_cat"/>
    <property type="match status" value="1"/>
</dbReference>
<evidence type="ECO:0000259" key="2">
    <source>
        <dbReference type="Pfam" id="PF09994"/>
    </source>
</evidence>
<reference evidence="3 4" key="1">
    <citation type="submission" date="2024-10" db="EMBL/GenBank/DDBJ databases">
        <title>The Natural Products Discovery Center: Release of the First 8490 Sequenced Strains for Exploring Actinobacteria Biosynthetic Diversity.</title>
        <authorList>
            <person name="Kalkreuter E."/>
            <person name="Kautsar S.A."/>
            <person name="Yang D."/>
            <person name="Bader C.D."/>
            <person name="Teijaro C.N."/>
            <person name="Fluegel L."/>
            <person name="Davis C.M."/>
            <person name="Simpson J.R."/>
            <person name="Lauterbach L."/>
            <person name="Steele A.D."/>
            <person name="Gui C."/>
            <person name="Meng S."/>
            <person name="Li G."/>
            <person name="Viehrig K."/>
            <person name="Ye F."/>
            <person name="Su P."/>
            <person name="Kiefer A.F."/>
            <person name="Nichols A."/>
            <person name="Cepeda A.J."/>
            <person name="Yan W."/>
            <person name="Fan B."/>
            <person name="Jiang Y."/>
            <person name="Adhikari A."/>
            <person name="Zheng C.-J."/>
            <person name="Schuster L."/>
            <person name="Cowan T.M."/>
            <person name="Smanski M.J."/>
            <person name="Chevrette M.G."/>
            <person name="De Carvalho L.P.S."/>
            <person name="Shen B."/>
        </authorList>
    </citation>
    <scope>NUCLEOTIDE SEQUENCE [LARGE SCALE GENOMIC DNA]</scope>
    <source>
        <strain evidence="3 4">NPDC012605</strain>
    </source>
</reference>
<protein>
    <submittedName>
        <fullName evidence="3">DUF2235 domain-containing protein</fullName>
    </submittedName>
</protein>
<sequence>MGKNIVVCLDGTGNQLKARGNTNVVTLYEMLDLGDPTAQIAYYDPGVGTFAAAGAWTLPARKLSRLLGLAFGAGLKENLAEAYTYLMHHYEPGDRIYLFGFSRGAYTARALAGLLKAVGLLRPGSENLVPYAISVYAKNRTWTDDDWRQLHQFAHAFSRRVDEHTGIPVHFMGIWDSVKAAGLLRWNLRWLFTRRIPNVGRVRHAVSIDEKRRPYEEYLVLPPEKPGAPGPLIEEAWFAGVHSDVGGTFDDDPKLPTVALKWIVDGALDADLLLRKNGYGKHLTLDAGHALGTVHRMGAVWALLTYRPRRVPAGAHVHESVRLRIAADTGYAKRIPDGVIWTDKEWLTPHPRAGAGARASRQTAGVRGDGPSPGR</sequence>
<evidence type="ECO:0000313" key="3">
    <source>
        <dbReference type="EMBL" id="MFF5919880.1"/>
    </source>
</evidence>
<dbReference type="SUPFAM" id="SSF53474">
    <property type="entry name" value="alpha/beta-Hydrolases"/>
    <property type="match status" value="1"/>
</dbReference>
<accession>A0ABW6XR45</accession>
<evidence type="ECO:0000313" key="4">
    <source>
        <dbReference type="Proteomes" id="UP001602370"/>
    </source>
</evidence>
<dbReference type="PANTHER" id="PTHR33840:SF2">
    <property type="entry name" value="TLE1 PHOSPHOLIPASE DOMAIN-CONTAINING PROTEIN"/>
    <property type="match status" value="1"/>
</dbReference>
<organism evidence="3 4">
    <name type="scientific">Streptomyces flavochromogenes</name>
    <dbReference type="NCBI Taxonomy" id="68199"/>
    <lineage>
        <taxon>Bacteria</taxon>
        <taxon>Bacillati</taxon>
        <taxon>Actinomycetota</taxon>
        <taxon>Actinomycetes</taxon>
        <taxon>Kitasatosporales</taxon>
        <taxon>Streptomycetaceae</taxon>
        <taxon>Streptomyces</taxon>
    </lineage>
</organism>
<feature type="region of interest" description="Disordered" evidence="1">
    <location>
        <begin position="351"/>
        <end position="375"/>
    </location>
</feature>
<evidence type="ECO:0000256" key="1">
    <source>
        <dbReference type="SAM" id="MobiDB-lite"/>
    </source>
</evidence>
<proteinExistence type="predicted"/>
<feature type="domain" description="T6SS Phospholipase effector Tle1-like catalytic" evidence="2">
    <location>
        <begin position="3"/>
        <end position="265"/>
    </location>
</feature>